<name>A0AAX2EZ65_9ENTR</name>
<sequence>MTIHLITTCSRNKAPPAGDTRFPYTETEPAAALAAWRDILARVPVTGQTAGLYCGLHSARARAIAARHADVELWFLSAGLGLRHATDPAVTYEATFHDLPYPATLQWAGLTHSPPLPGRQPSLTRLMQSCPGDWYVIAASPVYLAAVEDDLVAGAAALPEQDRQLIIVTSKGYQGALSPRVRLSHAGMLSTLKTNMNALNISHAGLIIDTMAGAEHSGLLTGAISPAQQAA</sequence>
<comment type="caution">
    <text evidence="1">The sequence shown here is derived from an EMBL/GenBank/DDBJ whole genome shotgun (WGS) entry which is preliminary data.</text>
</comment>
<evidence type="ECO:0000313" key="4">
    <source>
        <dbReference type="Proteomes" id="UP000199173"/>
    </source>
</evidence>
<gene>
    <name evidence="2" type="ORF">SAMN03159428_04941</name>
    <name evidence="1" type="ORF">SAMN03159514_04928</name>
</gene>
<dbReference type="AlphaFoldDB" id="A0AAX2EZ65"/>
<dbReference type="EMBL" id="FOYJ01000016">
    <property type="protein sequence ID" value="SFR26312.1"/>
    <property type="molecule type" value="Genomic_DNA"/>
</dbReference>
<dbReference type="RefSeq" id="WP_083596778.1">
    <property type="nucleotide sequence ID" value="NZ_FONC01000014.1"/>
</dbReference>
<evidence type="ECO:0008006" key="5">
    <source>
        <dbReference type="Google" id="ProtNLM"/>
    </source>
</evidence>
<proteinExistence type="predicted"/>
<reference evidence="3 4" key="1">
    <citation type="submission" date="2016-10" db="EMBL/GenBank/DDBJ databases">
        <authorList>
            <person name="Varghese N."/>
            <person name="Submissions S."/>
        </authorList>
    </citation>
    <scope>NUCLEOTIDE SEQUENCE [LARGE SCALE GENOMIC DNA]</scope>
    <source>
        <strain evidence="2 3">NFIX06</strain>
        <strain evidence="1 4">NFIX08</strain>
    </source>
</reference>
<evidence type="ECO:0000313" key="3">
    <source>
        <dbReference type="Proteomes" id="UP000198760"/>
    </source>
</evidence>
<keyword evidence="3" id="KW-1185">Reference proteome</keyword>
<evidence type="ECO:0000313" key="1">
    <source>
        <dbReference type="EMBL" id="SFR26312.1"/>
    </source>
</evidence>
<dbReference type="Proteomes" id="UP000198760">
    <property type="component" value="Unassembled WGS sequence"/>
</dbReference>
<dbReference type="EMBL" id="FPAV01000019">
    <property type="protein sequence ID" value="SFU16823.1"/>
    <property type="molecule type" value="Genomic_DNA"/>
</dbReference>
<dbReference type="Proteomes" id="UP000199173">
    <property type="component" value="Unassembled WGS sequence"/>
</dbReference>
<organism evidence="1 4">
    <name type="scientific">Kosakonia radicincitans</name>
    <dbReference type="NCBI Taxonomy" id="283686"/>
    <lineage>
        <taxon>Bacteria</taxon>
        <taxon>Pseudomonadati</taxon>
        <taxon>Pseudomonadota</taxon>
        <taxon>Gammaproteobacteria</taxon>
        <taxon>Enterobacterales</taxon>
        <taxon>Enterobacteriaceae</taxon>
        <taxon>Kosakonia</taxon>
    </lineage>
</organism>
<evidence type="ECO:0000313" key="2">
    <source>
        <dbReference type="EMBL" id="SFU16823.1"/>
    </source>
</evidence>
<protein>
    <recommendedName>
        <fullName evidence="5">TgtA5 cluster protein 2</fullName>
    </recommendedName>
</protein>
<accession>A0AAX2EZ65</accession>